<feature type="transmembrane region" description="Helical" evidence="6">
    <location>
        <begin position="1092"/>
        <end position="1110"/>
    </location>
</feature>
<feature type="transmembrane region" description="Helical" evidence="6">
    <location>
        <begin position="1306"/>
        <end position="1333"/>
    </location>
</feature>
<feature type="transmembrane region" description="Helical" evidence="6">
    <location>
        <begin position="590"/>
        <end position="611"/>
    </location>
</feature>
<feature type="transmembrane region" description="Helical" evidence="6">
    <location>
        <begin position="499"/>
        <end position="521"/>
    </location>
</feature>
<name>A0A835MEK6_9ROSI</name>
<dbReference type="PANTHER" id="PTHR12385:SF84">
    <property type="entry name" value="CHOLINE TRANSPORTER-LIKE PROTEIN"/>
    <property type="match status" value="1"/>
</dbReference>
<feature type="transmembrane region" description="Helical" evidence="6">
    <location>
        <begin position="992"/>
        <end position="1013"/>
    </location>
</feature>
<feature type="transmembrane region" description="Helical" evidence="6">
    <location>
        <begin position="395"/>
        <end position="422"/>
    </location>
</feature>
<feature type="transmembrane region" description="Helical" evidence="6">
    <location>
        <begin position="632"/>
        <end position="651"/>
    </location>
</feature>
<feature type="transmembrane region" description="Helical" evidence="6">
    <location>
        <begin position="114"/>
        <end position="132"/>
    </location>
</feature>
<accession>A0A835MEK6</accession>
<dbReference type="Pfam" id="PF04515">
    <property type="entry name" value="Choline_transpo"/>
    <property type="match status" value="3"/>
</dbReference>
<comment type="caution">
    <text evidence="7">The sequence shown here is derived from an EMBL/GenBank/DDBJ whole genome shotgun (WGS) entry which is preliminary data.</text>
</comment>
<dbReference type="Proteomes" id="UP000657918">
    <property type="component" value="Unassembled WGS sequence"/>
</dbReference>
<dbReference type="InterPro" id="IPR007603">
    <property type="entry name" value="Choline_transptr-like"/>
</dbReference>
<reference evidence="7 8" key="1">
    <citation type="submission" date="2020-10" db="EMBL/GenBank/DDBJ databases">
        <title>Plant Genome Project.</title>
        <authorList>
            <person name="Zhang R.-G."/>
        </authorList>
    </citation>
    <scope>NUCLEOTIDE SEQUENCE [LARGE SCALE GENOMIC DNA]</scope>
    <source>
        <strain evidence="7">FAFU-HL-1</strain>
        <tissue evidence="7">Leaf</tissue>
    </source>
</reference>
<evidence type="ECO:0000256" key="1">
    <source>
        <dbReference type="ARBA" id="ARBA00004141"/>
    </source>
</evidence>
<feature type="transmembrane region" description="Helical" evidence="6">
    <location>
        <begin position="81"/>
        <end position="102"/>
    </location>
</feature>
<dbReference type="GO" id="GO:0022857">
    <property type="term" value="F:transmembrane transporter activity"/>
    <property type="evidence" value="ECO:0007669"/>
    <property type="project" value="InterPro"/>
</dbReference>
<keyword evidence="8" id="KW-1185">Reference proteome</keyword>
<feature type="transmembrane region" description="Helical" evidence="6">
    <location>
        <begin position="657"/>
        <end position="678"/>
    </location>
</feature>
<keyword evidence="4 6" id="KW-1133">Transmembrane helix</keyword>
<feature type="transmembrane region" description="Helical" evidence="6">
    <location>
        <begin position="533"/>
        <end position="554"/>
    </location>
</feature>
<evidence type="ECO:0000256" key="3">
    <source>
        <dbReference type="ARBA" id="ARBA00022692"/>
    </source>
</evidence>
<feature type="transmembrane region" description="Helical" evidence="6">
    <location>
        <begin position="566"/>
        <end position="584"/>
    </location>
</feature>
<gene>
    <name evidence="7" type="ORF">SADUNF_SadunfUnG0004100</name>
</gene>
<keyword evidence="3 6" id="KW-0812">Transmembrane</keyword>
<feature type="transmembrane region" description="Helical" evidence="6">
    <location>
        <begin position="1025"/>
        <end position="1043"/>
    </location>
</feature>
<evidence type="ECO:0000313" key="8">
    <source>
        <dbReference type="Proteomes" id="UP000657918"/>
    </source>
</evidence>
<dbReference type="PANTHER" id="PTHR12385">
    <property type="entry name" value="CHOLINE TRANSPORTER-LIKE (SLC FAMILY 44)"/>
    <property type="match status" value="1"/>
</dbReference>
<sequence length="1359" mass="147984">MNAAAAGGDVQNLHIPSMNTVVKVQESSVHIETSTVAGRLFQRLFRVLFILHIVLIAILVVFLAIRGLLSAHTHHFHPKKWYPPLLTATACAGIVALTWQWFTFCNPSRALRAAFWLSPLLTCAVGVLFVLISSVASLAIGIIAIVLALILSLYACWVNPRFDYATKVLSVTAASPPAKNTTLINLTIILSTLYSSFLVSGIGGATAVGTVMDTSFILVILASMSWSMHVMKNTLQVTVARIKYLHFASGADMDSRIALRDTIKYSMGSVCISSVLVPIITVIRGSARAISLIGGGTDEFLFSCANCYSAVAAALVRYGNRWGLVQVGVYNKGFVQASMDTWEMLRRVELEPIIDTDLTGSFCFFSGIAGGAICTLVAGTWTFAVHKSYATEVSIYAFLIGYFMCRIAMAWQQSCVAAYYIAYAESPENPRLDPTILFRIQEFQRRGESSGEMNAAAAGGDVQNLHIPSMNTVVKVQESSVHIETSTVAGRLFQRLFRVLFILHIVLIAILVVFLAIRGLLSAHTHHFHPKKWYPPLLTATACAGIVALTWQWFTFCNPSRALRAAFWLSPLLTCAVGVLFVLISSVASLAIGIIAIVLALILSLYACWVNPRFDYATKVLSVTAASPPAKNTTLINLTIILSTLYSSFLVSGIGGATAVGTVMDTSFILVILASMSWSMHVMKNTLQVTVARIKYLHFASGADMDSRIALRDTIKYSMGSVCISSVLVPIITVIRGSARAISLIGGGTDEFLFSCANCYSAVAAALVRYGNRWGLVQVGVYNKGFVQASMDTWEMLRRVELEPIIDTDLTGSFCFFSGIAGGAICTLVAGTWTFAVHKSYATEVSIYAFLIGYFMCRIAMAWQQSCVAAYYIAYAESPENPRLDPTILFRIQEFQRRGERSGEMNAAAAGGDVQNLPIQVQEETLPSMSTTVKVQESSVHIETSTVAGRLFQGLFRVLFIVHIVLIAILVVFLAIRGLLSAHTHHFHPKKWYPPLLTATACAGIVAFTWQWFTFCNPSRALRSAFWLSPLLTCAVGVLFVLISSDASLAIGIIAIVLSLMLSLYACWVNARFDYATKVLSVTAASPPAKNTTLINLTIILSTLYSGFLVSGIGGATAVGTVMGTSFISVILASMSWSMHVMKNTLQVTVAHIKYLHFASGADMDSIIALRDTIKYSMGSVCISSVLVPIITVIRGSARAISLIGGGTDEFLFSCANCYSAVAAALVRYGNRWGLVQVGVYKKGFVQASMDTWEMLRRVELEPIIDRDLTGSFCFFCGMAGGAICTLVAGTWTFAVHKSYATEVSIYAFLIGYFMCRLGMAWQQSCVAAYYIAYSENPENPRLDPTILFRIQEFQRRGT</sequence>
<protein>
    <recommendedName>
        <fullName evidence="9">Protein PNS1</fullName>
    </recommendedName>
</protein>
<feature type="transmembrane region" description="Helical" evidence="6">
    <location>
        <begin position="814"/>
        <end position="835"/>
    </location>
</feature>
<feature type="transmembrane region" description="Helical" evidence="6">
    <location>
        <begin position="1049"/>
        <end position="1071"/>
    </location>
</feature>
<comment type="subcellular location">
    <subcellularLocation>
        <location evidence="1">Membrane</location>
        <topology evidence="1">Multi-pass membrane protein</topology>
    </subcellularLocation>
</comment>
<evidence type="ECO:0000256" key="4">
    <source>
        <dbReference type="ARBA" id="ARBA00022989"/>
    </source>
</evidence>
<feature type="transmembrane region" description="Helical" evidence="6">
    <location>
        <begin position="362"/>
        <end position="383"/>
    </location>
</feature>
<feature type="transmembrane region" description="Helical" evidence="6">
    <location>
        <begin position="180"/>
        <end position="199"/>
    </location>
</feature>
<organism evidence="7 8">
    <name type="scientific">Salix dunnii</name>
    <dbReference type="NCBI Taxonomy" id="1413687"/>
    <lineage>
        <taxon>Eukaryota</taxon>
        <taxon>Viridiplantae</taxon>
        <taxon>Streptophyta</taxon>
        <taxon>Embryophyta</taxon>
        <taxon>Tracheophyta</taxon>
        <taxon>Spermatophyta</taxon>
        <taxon>Magnoliopsida</taxon>
        <taxon>eudicotyledons</taxon>
        <taxon>Gunneridae</taxon>
        <taxon>Pentapetalae</taxon>
        <taxon>rosids</taxon>
        <taxon>fabids</taxon>
        <taxon>Malpighiales</taxon>
        <taxon>Salicaceae</taxon>
        <taxon>Saliceae</taxon>
        <taxon>Salix</taxon>
    </lineage>
</organism>
<feature type="transmembrane region" description="Helical" evidence="6">
    <location>
        <begin position="958"/>
        <end position="980"/>
    </location>
</feature>
<evidence type="ECO:0000256" key="5">
    <source>
        <dbReference type="ARBA" id="ARBA00023136"/>
    </source>
</evidence>
<evidence type="ECO:0008006" key="9">
    <source>
        <dbReference type="Google" id="ProtNLM"/>
    </source>
</evidence>
<evidence type="ECO:0000256" key="2">
    <source>
        <dbReference type="ARBA" id="ARBA00007168"/>
    </source>
</evidence>
<dbReference type="EMBL" id="JADGMS010000023">
    <property type="protein sequence ID" value="KAF9660634.1"/>
    <property type="molecule type" value="Genomic_DNA"/>
</dbReference>
<evidence type="ECO:0000313" key="7">
    <source>
        <dbReference type="EMBL" id="KAF9660634.1"/>
    </source>
</evidence>
<feature type="transmembrane region" description="Helical" evidence="6">
    <location>
        <begin position="847"/>
        <end position="874"/>
    </location>
</feature>
<evidence type="ECO:0000256" key="6">
    <source>
        <dbReference type="SAM" id="Phobius"/>
    </source>
</evidence>
<feature type="transmembrane region" description="Helical" evidence="6">
    <location>
        <begin position="1273"/>
        <end position="1294"/>
    </location>
</feature>
<feature type="transmembrane region" description="Helical" evidence="6">
    <location>
        <begin position="47"/>
        <end position="69"/>
    </location>
</feature>
<feature type="transmembrane region" description="Helical" evidence="6">
    <location>
        <begin position="138"/>
        <end position="159"/>
    </location>
</feature>
<proteinExistence type="inferred from homology"/>
<dbReference type="OrthoDB" id="44736at2759"/>
<keyword evidence="5 6" id="KW-0472">Membrane</keyword>
<comment type="similarity">
    <text evidence="2">Belongs to the CTL (choline transporter-like) family.</text>
</comment>
<feature type="transmembrane region" description="Helical" evidence="6">
    <location>
        <begin position="1116"/>
        <end position="1137"/>
    </location>
</feature>
<feature type="transmembrane region" description="Helical" evidence="6">
    <location>
        <begin position="205"/>
        <end position="226"/>
    </location>
</feature>
<dbReference type="GO" id="GO:0016020">
    <property type="term" value="C:membrane"/>
    <property type="evidence" value="ECO:0007669"/>
    <property type="project" value="UniProtKB-SubCell"/>
</dbReference>